<organism evidence="1 2">
    <name type="scientific">Reticulomyxa filosa</name>
    <dbReference type="NCBI Taxonomy" id="46433"/>
    <lineage>
        <taxon>Eukaryota</taxon>
        <taxon>Sar</taxon>
        <taxon>Rhizaria</taxon>
        <taxon>Retaria</taxon>
        <taxon>Foraminifera</taxon>
        <taxon>Monothalamids</taxon>
        <taxon>Reticulomyxidae</taxon>
        <taxon>Reticulomyxa</taxon>
    </lineage>
</organism>
<keyword evidence="2" id="KW-1185">Reference proteome</keyword>
<name>X6NAL4_RETFI</name>
<evidence type="ECO:0000313" key="2">
    <source>
        <dbReference type="Proteomes" id="UP000023152"/>
    </source>
</evidence>
<proteinExistence type="predicted"/>
<comment type="caution">
    <text evidence="1">The sequence shown here is derived from an EMBL/GenBank/DDBJ whole genome shotgun (WGS) entry which is preliminary data.</text>
</comment>
<accession>X6NAL4</accession>
<dbReference type="AlphaFoldDB" id="X6NAL4"/>
<gene>
    <name evidence="1" type="ORF">RFI_14270</name>
</gene>
<reference evidence="1 2" key="1">
    <citation type="journal article" date="2013" name="Curr. Biol.">
        <title>The Genome of the Foraminiferan Reticulomyxa filosa.</title>
        <authorList>
            <person name="Glockner G."/>
            <person name="Hulsmann N."/>
            <person name="Schleicher M."/>
            <person name="Noegel A.A."/>
            <person name="Eichinger L."/>
            <person name="Gallinger C."/>
            <person name="Pawlowski J."/>
            <person name="Sierra R."/>
            <person name="Euteneuer U."/>
            <person name="Pillet L."/>
            <person name="Moustafa A."/>
            <person name="Platzer M."/>
            <person name="Groth M."/>
            <person name="Szafranski K."/>
            <person name="Schliwa M."/>
        </authorList>
    </citation>
    <scope>NUCLEOTIDE SEQUENCE [LARGE SCALE GENOMIC DNA]</scope>
</reference>
<sequence>MLWAFLGGVGYNLFIDPTFFQKYQEMRTAAFFFDPNYKEYKEREGFQWKLYLSRWANQNKGNMIIPSVGLMSGSVFDKYLFGEQRFQQPPKYEAVCDEFIKLAEKKPSYLTVCWVQCVSNKTDEQSGVDPAKVPNRYFKQ</sequence>
<dbReference type="EMBL" id="ASPP01010360">
    <property type="protein sequence ID" value="ETO22923.1"/>
    <property type="molecule type" value="Genomic_DNA"/>
</dbReference>
<dbReference type="Proteomes" id="UP000023152">
    <property type="component" value="Unassembled WGS sequence"/>
</dbReference>
<protein>
    <submittedName>
        <fullName evidence="1">Uncharacterized protein</fullName>
    </submittedName>
</protein>
<evidence type="ECO:0000313" key="1">
    <source>
        <dbReference type="EMBL" id="ETO22923.1"/>
    </source>
</evidence>